<comment type="caution">
    <text evidence="3">The sequence shown here is derived from an EMBL/GenBank/DDBJ whole genome shotgun (WGS) entry which is preliminary data.</text>
</comment>
<evidence type="ECO:0000313" key="3">
    <source>
        <dbReference type="EMBL" id="MBL1078749.1"/>
    </source>
</evidence>
<dbReference type="EMBL" id="JAERRJ010000013">
    <property type="protein sequence ID" value="MBL1078749.1"/>
    <property type="molecule type" value="Genomic_DNA"/>
</dbReference>
<sequence>MTESAAATGHSETTAGQLPDDAAAPATAAPAEVAESAAETLARPAEPTTAEVAERIDDLTRIVARQAAALERLSDDARARAQRERAGADAPLVVELFALYGDALALATTAQSDTEHAAFETFANRVERLLTGRGGQVVVPAAGVVFDASTMEAADVVATADPADDRTVDSVLQPGLTIADRSVRPARVIVRRHRANKE</sequence>
<keyword evidence="4" id="KW-1185">Reference proteome</keyword>
<gene>
    <name evidence="3" type="primary">grpE</name>
    <name evidence="3" type="ORF">JK358_30535</name>
</gene>
<evidence type="ECO:0000256" key="2">
    <source>
        <dbReference type="SAM" id="MobiDB-lite"/>
    </source>
</evidence>
<dbReference type="Proteomes" id="UP000602198">
    <property type="component" value="Unassembled WGS sequence"/>
</dbReference>
<accession>A0ABS1MDU5</accession>
<evidence type="ECO:0000256" key="1">
    <source>
        <dbReference type="ARBA" id="ARBA00023186"/>
    </source>
</evidence>
<dbReference type="RefSeq" id="WP_201954536.1">
    <property type="nucleotide sequence ID" value="NZ_JAERRJ010000013.1"/>
</dbReference>
<reference evidence="3 4" key="1">
    <citation type="submission" date="2021-01" db="EMBL/GenBank/DDBJ databases">
        <title>WGS of actinomycetes isolated from Thailand.</title>
        <authorList>
            <person name="Thawai C."/>
        </authorList>
    </citation>
    <scope>NUCLEOTIDE SEQUENCE [LARGE SCALE GENOMIC DNA]</scope>
    <source>
        <strain evidence="3 4">LPG 2</strain>
    </source>
</reference>
<organism evidence="3 4">
    <name type="scientific">Nocardia acididurans</name>
    <dbReference type="NCBI Taxonomy" id="2802282"/>
    <lineage>
        <taxon>Bacteria</taxon>
        <taxon>Bacillati</taxon>
        <taxon>Actinomycetota</taxon>
        <taxon>Actinomycetes</taxon>
        <taxon>Mycobacteriales</taxon>
        <taxon>Nocardiaceae</taxon>
        <taxon>Nocardia</taxon>
    </lineage>
</organism>
<feature type="region of interest" description="Disordered" evidence="2">
    <location>
        <begin position="1"/>
        <end position="53"/>
    </location>
</feature>
<dbReference type="InterPro" id="IPR000740">
    <property type="entry name" value="GrpE"/>
</dbReference>
<dbReference type="SUPFAM" id="SSF51064">
    <property type="entry name" value="Head domain of nucleotide exchange factor GrpE"/>
    <property type="match status" value="1"/>
</dbReference>
<protein>
    <submittedName>
        <fullName evidence="3">Nucleotide exchange factor GrpE</fullName>
    </submittedName>
</protein>
<dbReference type="Gene3D" id="2.30.22.10">
    <property type="entry name" value="Head domain of nucleotide exchange factor GrpE"/>
    <property type="match status" value="1"/>
</dbReference>
<keyword evidence="1" id="KW-0143">Chaperone</keyword>
<dbReference type="InterPro" id="IPR009012">
    <property type="entry name" value="GrpE_head"/>
</dbReference>
<proteinExistence type="predicted"/>
<feature type="compositionally biased region" description="Polar residues" evidence="2">
    <location>
        <begin position="1"/>
        <end position="16"/>
    </location>
</feature>
<dbReference type="Pfam" id="PF01025">
    <property type="entry name" value="GrpE"/>
    <property type="match status" value="1"/>
</dbReference>
<feature type="compositionally biased region" description="Low complexity" evidence="2">
    <location>
        <begin position="22"/>
        <end position="40"/>
    </location>
</feature>
<name>A0ABS1MDU5_9NOCA</name>
<evidence type="ECO:0000313" key="4">
    <source>
        <dbReference type="Proteomes" id="UP000602198"/>
    </source>
</evidence>